<comment type="pathway">
    <text evidence="1 8">Purine metabolism; IMP biosynthesis via de novo pathway; 5-amino-1-(5-phospho-D-ribosyl)imidazole-4-carboxamide from 5-amino-1-(5-phospho-D-ribosyl)imidazole-4-carboxylate: step 1/2.</text>
</comment>
<proteinExistence type="inferred from homology"/>
<evidence type="ECO:0000256" key="5">
    <source>
        <dbReference type="ARBA" id="ARBA00022755"/>
    </source>
</evidence>
<evidence type="ECO:0000256" key="7">
    <source>
        <dbReference type="ARBA" id="ARBA00048475"/>
    </source>
</evidence>
<evidence type="ECO:0000256" key="2">
    <source>
        <dbReference type="ARBA" id="ARBA00010190"/>
    </source>
</evidence>
<keyword evidence="3 8" id="KW-0436">Ligase</keyword>
<dbReference type="UniPathway" id="UPA00074">
    <property type="reaction ID" value="UER00131"/>
</dbReference>
<name>A0A679HYM3_9RHOO</name>
<dbReference type="Gene3D" id="3.30.200.20">
    <property type="entry name" value="Phosphorylase Kinase, domain 1"/>
    <property type="match status" value="1"/>
</dbReference>
<dbReference type="EC" id="6.3.2.6" evidence="8"/>
<keyword evidence="11" id="KW-1185">Reference proteome</keyword>
<evidence type="ECO:0000256" key="1">
    <source>
        <dbReference type="ARBA" id="ARBA00004672"/>
    </source>
</evidence>
<dbReference type="NCBIfam" id="NF010568">
    <property type="entry name" value="PRK13961.1"/>
    <property type="match status" value="1"/>
</dbReference>
<accession>A0A679HYM3</accession>
<evidence type="ECO:0000256" key="8">
    <source>
        <dbReference type="HAMAP-Rule" id="MF_00137"/>
    </source>
</evidence>
<evidence type="ECO:0000313" key="11">
    <source>
        <dbReference type="Proteomes" id="UP000463961"/>
    </source>
</evidence>
<dbReference type="PROSITE" id="PS01058">
    <property type="entry name" value="SAICAR_SYNTHETASE_2"/>
    <property type="match status" value="1"/>
</dbReference>
<dbReference type="RefSeq" id="WP_162049244.1">
    <property type="nucleotide sequence ID" value="NZ_AP019011.1"/>
</dbReference>
<dbReference type="OrthoDB" id="9801549at2"/>
<reference evidence="11" key="1">
    <citation type="submission" date="2020-01" db="EMBL/GenBank/DDBJ databases">
        <title>Phosphoaccumulans saitamaens gen. nov., sp. nov., a polyphosphate accumulating bacterium isolated from surface river water.</title>
        <authorList>
            <person name="Watanabe K."/>
            <person name="Suda W."/>
        </authorList>
    </citation>
    <scope>NUCLEOTIDE SEQUENCE [LARGE SCALE GENOMIC DNA]</scope>
    <source>
        <strain evidence="11">ICHIAU1</strain>
    </source>
</reference>
<dbReference type="SUPFAM" id="SSF56104">
    <property type="entry name" value="SAICAR synthase-like"/>
    <property type="match status" value="1"/>
</dbReference>
<dbReference type="InterPro" id="IPR018236">
    <property type="entry name" value="SAICAR_synthetase_CS"/>
</dbReference>
<dbReference type="PROSITE" id="PS01057">
    <property type="entry name" value="SAICAR_SYNTHETASE_1"/>
    <property type="match status" value="1"/>
</dbReference>
<dbReference type="HAMAP" id="MF_00137">
    <property type="entry name" value="SAICAR_synth"/>
    <property type="match status" value="1"/>
</dbReference>
<dbReference type="CDD" id="cd01414">
    <property type="entry name" value="SAICAR_synt_Sc"/>
    <property type="match status" value="1"/>
</dbReference>
<feature type="domain" description="SAICAR synthetase/ADE2 N-terminal" evidence="9">
    <location>
        <begin position="16"/>
        <end position="281"/>
    </location>
</feature>
<dbReference type="Gene3D" id="3.30.470.20">
    <property type="entry name" value="ATP-grasp fold, B domain"/>
    <property type="match status" value="1"/>
</dbReference>
<dbReference type="InterPro" id="IPR028923">
    <property type="entry name" value="SAICAR_synt/ADE2_N"/>
</dbReference>
<dbReference type="GO" id="GO:0005737">
    <property type="term" value="C:cytoplasm"/>
    <property type="evidence" value="ECO:0007669"/>
    <property type="project" value="TreeGrafter"/>
</dbReference>
<dbReference type="Proteomes" id="UP000463961">
    <property type="component" value="Chromosome"/>
</dbReference>
<evidence type="ECO:0000256" key="6">
    <source>
        <dbReference type="ARBA" id="ARBA00022840"/>
    </source>
</evidence>
<evidence type="ECO:0000256" key="3">
    <source>
        <dbReference type="ARBA" id="ARBA00022598"/>
    </source>
</evidence>
<organism evidence="10 11">
    <name type="scientific">Fluviibacter phosphoraccumulans</name>
    <dbReference type="NCBI Taxonomy" id="1751046"/>
    <lineage>
        <taxon>Bacteria</taxon>
        <taxon>Pseudomonadati</taxon>
        <taxon>Pseudomonadota</taxon>
        <taxon>Betaproteobacteria</taxon>
        <taxon>Rhodocyclales</taxon>
        <taxon>Fluviibacteraceae</taxon>
        <taxon>Fluviibacter</taxon>
    </lineage>
</organism>
<gene>
    <name evidence="8 10" type="primary">purC</name>
    <name evidence="10" type="ORF">ICHIAU1_00660</name>
</gene>
<dbReference type="GO" id="GO:0005524">
    <property type="term" value="F:ATP binding"/>
    <property type="evidence" value="ECO:0007669"/>
    <property type="project" value="UniProtKB-KW"/>
</dbReference>
<dbReference type="FunFam" id="3.30.470.20:FF:000015">
    <property type="entry name" value="Phosphoribosylaminoimidazole-succinocarboxamide synthase"/>
    <property type="match status" value="1"/>
</dbReference>
<dbReference type="PANTHER" id="PTHR43700">
    <property type="entry name" value="PHOSPHORIBOSYLAMINOIMIDAZOLE-SUCCINOCARBOXAMIDE SYNTHASE"/>
    <property type="match status" value="1"/>
</dbReference>
<evidence type="ECO:0000313" key="10">
    <source>
        <dbReference type="EMBL" id="BBU67783.1"/>
    </source>
</evidence>
<dbReference type="PANTHER" id="PTHR43700:SF1">
    <property type="entry name" value="PHOSPHORIBOSYLAMINOIMIDAZOLE-SUCCINOCARBOXAMIDE SYNTHASE"/>
    <property type="match status" value="1"/>
</dbReference>
<evidence type="ECO:0000256" key="4">
    <source>
        <dbReference type="ARBA" id="ARBA00022741"/>
    </source>
</evidence>
<keyword evidence="4 8" id="KW-0547">Nucleotide-binding</keyword>
<keyword evidence="6 8" id="KW-0067">ATP-binding</keyword>
<sequence length="312" mass="34169">MSQALFESTITSLPLIAKGKVRDIYAVGDDKLLIVSSDRLSAFDVILPDPIPSKGKVLTQTASFWFKKLADIVATHSTGIDPETVVAENERAQVRGRSVVVKRLRPLPIEAVVRGYIIGSGWKDYQETGTVCGIKLPTGLQQAEKLPELIFTPATKAAVGDHDENISFEQAQAHCNKELEQVLAGTGKTGAQLVTEARDAAFSLYQAAADYAATKGIIIADTKFEFGIDDKGTLHLIDEILTPDSSRFWPADAWKPGSNPPSYDKQYVRDYLETLDWNKKAPGPTLPKDVIEQTAAKYFEAFEKLTGQKLAE</sequence>
<comment type="similarity">
    <text evidence="2 8">Belongs to the SAICAR synthetase family.</text>
</comment>
<dbReference type="GO" id="GO:0004639">
    <property type="term" value="F:phosphoribosylaminoimidazolesuccinocarboxamide synthase activity"/>
    <property type="evidence" value="ECO:0007669"/>
    <property type="project" value="UniProtKB-UniRule"/>
</dbReference>
<protein>
    <recommendedName>
        <fullName evidence="8">Phosphoribosylaminoimidazole-succinocarboxamide synthase</fullName>
        <ecNumber evidence="8">6.3.2.6</ecNumber>
    </recommendedName>
    <alternativeName>
        <fullName evidence="8">SAICAR synthetase</fullName>
    </alternativeName>
</protein>
<dbReference type="EMBL" id="AP022345">
    <property type="protein sequence ID" value="BBU67783.1"/>
    <property type="molecule type" value="Genomic_DNA"/>
</dbReference>
<dbReference type="NCBIfam" id="TIGR00081">
    <property type="entry name" value="purC"/>
    <property type="match status" value="1"/>
</dbReference>
<keyword evidence="5 8" id="KW-0658">Purine biosynthesis</keyword>
<dbReference type="GO" id="GO:0006189">
    <property type="term" value="P:'de novo' IMP biosynthetic process"/>
    <property type="evidence" value="ECO:0007669"/>
    <property type="project" value="UniProtKB-UniRule"/>
</dbReference>
<dbReference type="Pfam" id="PF01259">
    <property type="entry name" value="SAICAR_synt"/>
    <property type="match status" value="1"/>
</dbReference>
<dbReference type="InterPro" id="IPR001636">
    <property type="entry name" value="SAICAR_synth"/>
</dbReference>
<evidence type="ECO:0000259" key="9">
    <source>
        <dbReference type="Pfam" id="PF01259"/>
    </source>
</evidence>
<comment type="catalytic activity">
    <reaction evidence="7 8">
        <text>5-amino-1-(5-phospho-D-ribosyl)imidazole-4-carboxylate + L-aspartate + ATP = (2S)-2-[5-amino-1-(5-phospho-beta-D-ribosyl)imidazole-4-carboxamido]succinate + ADP + phosphate + 2 H(+)</text>
        <dbReference type="Rhea" id="RHEA:22628"/>
        <dbReference type="ChEBI" id="CHEBI:15378"/>
        <dbReference type="ChEBI" id="CHEBI:29991"/>
        <dbReference type="ChEBI" id="CHEBI:30616"/>
        <dbReference type="ChEBI" id="CHEBI:43474"/>
        <dbReference type="ChEBI" id="CHEBI:58443"/>
        <dbReference type="ChEBI" id="CHEBI:77657"/>
        <dbReference type="ChEBI" id="CHEBI:456216"/>
        <dbReference type="EC" id="6.3.2.6"/>
    </reaction>
</comment>
<dbReference type="AlphaFoldDB" id="A0A679HYM3"/>